<evidence type="ECO:0000313" key="2">
    <source>
        <dbReference type="EMBL" id="GLZ81369.1"/>
    </source>
</evidence>
<dbReference type="EMBL" id="BSTX01000005">
    <property type="protein sequence ID" value="GLZ81369.1"/>
    <property type="molecule type" value="Genomic_DNA"/>
</dbReference>
<reference evidence="2" key="1">
    <citation type="submission" date="2023-03" db="EMBL/GenBank/DDBJ databases">
        <title>Actinorhabdospora filicis NBRC 111898.</title>
        <authorList>
            <person name="Ichikawa N."/>
            <person name="Sato H."/>
            <person name="Tonouchi N."/>
        </authorList>
    </citation>
    <scope>NUCLEOTIDE SEQUENCE</scope>
    <source>
        <strain evidence="2">NBRC 111898</strain>
    </source>
</reference>
<dbReference type="GO" id="GO:0032259">
    <property type="term" value="P:methylation"/>
    <property type="evidence" value="ECO:0007669"/>
    <property type="project" value="UniProtKB-KW"/>
</dbReference>
<feature type="domain" description="Methyltransferase type 12" evidence="1">
    <location>
        <begin position="41"/>
        <end position="130"/>
    </location>
</feature>
<evidence type="ECO:0000313" key="3">
    <source>
        <dbReference type="Proteomes" id="UP001165079"/>
    </source>
</evidence>
<organism evidence="2 3">
    <name type="scientific">Actinorhabdospora filicis</name>
    <dbReference type="NCBI Taxonomy" id="1785913"/>
    <lineage>
        <taxon>Bacteria</taxon>
        <taxon>Bacillati</taxon>
        <taxon>Actinomycetota</taxon>
        <taxon>Actinomycetes</taxon>
        <taxon>Micromonosporales</taxon>
        <taxon>Micromonosporaceae</taxon>
        <taxon>Actinorhabdospora</taxon>
    </lineage>
</organism>
<dbReference type="SUPFAM" id="SSF53335">
    <property type="entry name" value="S-adenosyl-L-methionine-dependent methyltransferases"/>
    <property type="match status" value="1"/>
</dbReference>
<dbReference type="Pfam" id="PF08242">
    <property type="entry name" value="Methyltransf_12"/>
    <property type="match status" value="1"/>
</dbReference>
<comment type="caution">
    <text evidence="2">The sequence shown here is derived from an EMBL/GenBank/DDBJ whole genome shotgun (WGS) entry which is preliminary data.</text>
</comment>
<keyword evidence="2" id="KW-0808">Transferase</keyword>
<protein>
    <submittedName>
        <fullName evidence="2">Methyltransferase</fullName>
    </submittedName>
</protein>
<dbReference type="InterPro" id="IPR013217">
    <property type="entry name" value="Methyltransf_12"/>
</dbReference>
<dbReference type="RefSeq" id="WP_285666823.1">
    <property type="nucleotide sequence ID" value="NZ_BSTX01000005.1"/>
</dbReference>
<keyword evidence="3" id="KW-1185">Reference proteome</keyword>
<accession>A0A9W6SSX2</accession>
<gene>
    <name evidence="2" type="ORF">Afil01_61760</name>
</gene>
<dbReference type="InterPro" id="IPR029063">
    <property type="entry name" value="SAM-dependent_MTases_sf"/>
</dbReference>
<evidence type="ECO:0000259" key="1">
    <source>
        <dbReference type="Pfam" id="PF08242"/>
    </source>
</evidence>
<proteinExistence type="predicted"/>
<dbReference type="AlphaFoldDB" id="A0A9W6SSX2"/>
<keyword evidence="2" id="KW-0489">Methyltransferase</keyword>
<dbReference type="Proteomes" id="UP001165079">
    <property type="component" value="Unassembled WGS sequence"/>
</dbReference>
<dbReference type="GO" id="GO:0008168">
    <property type="term" value="F:methyltransferase activity"/>
    <property type="evidence" value="ECO:0007669"/>
    <property type="project" value="UniProtKB-KW"/>
</dbReference>
<sequence length="234" mass="25796">MGDITGDTRLQSRILEDVGAASHYRAWLVSLALDALGDEPVEIGSGHGDYAAEWLPHARSFTATDADESRVAFLKERFAGDSRVRVRKLLLPSTLDGGFSSAVAYNVLEHIPDDVAALRSMAAMVRPGGAVIVFVPAFPLLMSDFDRAVGHVRRYRRASLRKAFEDAGLRPRVLKHVNWAGFFAWLLMMRLLRGVPRDSLALRTYDRLIVPAVRASERLMAPPFGQSLLAIADV</sequence>
<dbReference type="Gene3D" id="3.40.50.150">
    <property type="entry name" value="Vaccinia Virus protein VP39"/>
    <property type="match status" value="1"/>
</dbReference>
<name>A0A9W6SSX2_9ACTN</name>